<name>A0ABU8DGL4_ERWAP</name>
<dbReference type="PANTHER" id="PTHR42999:SF1">
    <property type="entry name" value="PENTAPEPTIDE REPEAT-CONTAINING PROTEIN"/>
    <property type="match status" value="1"/>
</dbReference>
<dbReference type="RefSeq" id="WP_282468322.1">
    <property type="nucleotide sequence ID" value="NZ_JBANEI010000008.1"/>
</dbReference>
<dbReference type="Pfam" id="PF00805">
    <property type="entry name" value="Pentapeptide"/>
    <property type="match status" value="1"/>
</dbReference>
<dbReference type="Proteomes" id="UP001306592">
    <property type="component" value="Unassembled WGS sequence"/>
</dbReference>
<organism evidence="1 2">
    <name type="scientific">Erwinia aphidicola</name>
    <dbReference type="NCBI Taxonomy" id="68334"/>
    <lineage>
        <taxon>Bacteria</taxon>
        <taxon>Pseudomonadati</taxon>
        <taxon>Pseudomonadota</taxon>
        <taxon>Gammaproteobacteria</taxon>
        <taxon>Enterobacterales</taxon>
        <taxon>Erwiniaceae</taxon>
        <taxon>Erwinia</taxon>
    </lineage>
</organism>
<evidence type="ECO:0000313" key="1">
    <source>
        <dbReference type="EMBL" id="MEI2682648.1"/>
    </source>
</evidence>
<proteinExistence type="predicted"/>
<gene>
    <name evidence="1" type="ORF">V8N49_13410</name>
</gene>
<evidence type="ECO:0000313" key="2">
    <source>
        <dbReference type="Proteomes" id="UP001306592"/>
    </source>
</evidence>
<sequence>MIEYLHQTYTGLQVRDVAQENCTFIDCDFIGCSFEKVRLRQFEFENCRFTDSSIGLITQSFMRMNDVIFRNCFIQGVSLNGLTIPHSLSFYDCRLSLVDFINLALQNSAFSNCSFKECSFEDCNLKKSCFTNSAFSYCEFRRTDLSDCDFSDTEGLDINHEINIINNIKLPQIAGNKILKRMGISIS</sequence>
<reference evidence="1 2" key="1">
    <citation type="submission" date="2024-02" db="EMBL/GenBank/DDBJ databases">
        <title>First report Erwinia aphidicola in onion in Chile.</title>
        <authorList>
            <person name="Valenzuela M."/>
            <person name="Pena M."/>
            <person name="Dutta B."/>
        </authorList>
    </citation>
    <scope>NUCLEOTIDE SEQUENCE [LARGE SCALE GENOMIC DNA]</scope>
    <source>
        <strain evidence="1 2">QCJ3A</strain>
    </source>
</reference>
<accession>A0ABU8DGL4</accession>
<dbReference type="PANTHER" id="PTHR42999">
    <property type="entry name" value="ANTIBIOTIC RESISTANCE PROTEIN MCBG"/>
    <property type="match status" value="1"/>
</dbReference>
<keyword evidence="2" id="KW-1185">Reference proteome</keyword>
<dbReference type="InterPro" id="IPR052949">
    <property type="entry name" value="PA_immunity-related"/>
</dbReference>
<dbReference type="EMBL" id="JBANEI010000008">
    <property type="protein sequence ID" value="MEI2682648.1"/>
    <property type="molecule type" value="Genomic_DNA"/>
</dbReference>
<comment type="caution">
    <text evidence="1">The sequence shown here is derived from an EMBL/GenBank/DDBJ whole genome shotgun (WGS) entry which is preliminary data.</text>
</comment>
<dbReference type="Pfam" id="PF13576">
    <property type="entry name" value="Pentapeptide_3"/>
    <property type="match status" value="1"/>
</dbReference>
<dbReference type="InterPro" id="IPR001646">
    <property type="entry name" value="5peptide_repeat"/>
</dbReference>
<dbReference type="SUPFAM" id="SSF141571">
    <property type="entry name" value="Pentapeptide repeat-like"/>
    <property type="match status" value="1"/>
</dbReference>
<dbReference type="Gene3D" id="2.160.20.80">
    <property type="entry name" value="E3 ubiquitin-protein ligase SopA"/>
    <property type="match status" value="1"/>
</dbReference>
<protein>
    <submittedName>
        <fullName evidence="1">Pentapeptide repeat-containing protein</fullName>
    </submittedName>
</protein>